<dbReference type="RefSeq" id="XP_022080816.1">
    <property type="nucleotide sequence ID" value="XM_022225124.1"/>
</dbReference>
<feature type="transmembrane region" description="Helical" evidence="12">
    <location>
        <begin position="128"/>
        <end position="147"/>
    </location>
</feature>
<evidence type="ECO:0000256" key="5">
    <source>
        <dbReference type="ARBA" id="ARBA00023040"/>
    </source>
</evidence>
<dbReference type="PANTHER" id="PTHR24248:SF66">
    <property type="entry name" value="OCTOPAMINE RECEPTOR BETA-3R"/>
    <property type="match status" value="1"/>
</dbReference>
<dbReference type="RefSeq" id="XP_022080814.1">
    <property type="nucleotide sequence ID" value="XM_022225122.1"/>
</dbReference>
<feature type="transmembrane region" description="Helical" evidence="12">
    <location>
        <begin position="52"/>
        <end position="76"/>
    </location>
</feature>
<feature type="transmembrane region" description="Helical" evidence="12">
    <location>
        <begin position="209"/>
        <end position="239"/>
    </location>
</feature>
<dbReference type="Proteomes" id="UP000694845">
    <property type="component" value="Unplaced"/>
</dbReference>
<evidence type="ECO:0000313" key="17">
    <source>
        <dbReference type="RefSeq" id="XP_022080815.1"/>
    </source>
</evidence>
<dbReference type="PROSITE" id="PS00237">
    <property type="entry name" value="G_PROTEIN_RECEP_F1_1"/>
    <property type="match status" value="1"/>
</dbReference>
<dbReference type="OrthoDB" id="6021915at2759"/>
<evidence type="ECO:0000256" key="11">
    <source>
        <dbReference type="SAM" id="MobiDB-lite"/>
    </source>
</evidence>
<dbReference type="RefSeq" id="XP_022080813.1">
    <property type="nucleotide sequence ID" value="XM_022225121.1"/>
</dbReference>
<dbReference type="SMART" id="SM01381">
    <property type="entry name" value="7TM_GPCR_Srsx"/>
    <property type="match status" value="1"/>
</dbReference>
<evidence type="ECO:0000256" key="2">
    <source>
        <dbReference type="ARBA" id="ARBA00022475"/>
    </source>
</evidence>
<dbReference type="Gene3D" id="1.20.1070.10">
    <property type="entry name" value="Rhodopsin 7-helix transmembrane proteins"/>
    <property type="match status" value="1"/>
</dbReference>
<evidence type="ECO:0000313" key="15">
    <source>
        <dbReference type="RefSeq" id="XP_022080813.1"/>
    </source>
</evidence>
<comment type="similarity">
    <text evidence="10">Belongs to the G-protein coupled receptor 1 family.</text>
</comment>
<keyword evidence="8 10" id="KW-0675">Receptor</keyword>
<keyword evidence="6 12" id="KW-0472">Membrane</keyword>
<keyword evidence="5 10" id="KW-0297">G-protein coupled receptor</keyword>
<feature type="region of interest" description="Disordered" evidence="11">
    <location>
        <begin position="361"/>
        <end position="389"/>
    </location>
</feature>
<dbReference type="PRINTS" id="PR00242">
    <property type="entry name" value="DOPAMINER"/>
</dbReference>
<evidence type="ECO:0000256" key="6">
    <source>
        <dbReference type="ARBA" id="ARBA00023136"/>
    </source>
</evidence>
<feature type="transmembrane region" description="Helical" evidence="12">
    <location>
        <begin position="306"/>
        <end position="324"/>
    </location>
</feature>
<dbReference type="RefSeq" id="XP_022080815.1">
    <property type="nucleotide sequence ID" value="XM_022225123.1"/>
</dbReference>
<feature type="domain" description="G-protein coupled receptors family 1 profile" evidence="13">
    <location>
        <begin position="68"/>
        <end position="322"/>
    </location>
</feature>
<evidence type="ECO:0000313" key="16">
    <source>
        <dbReference type="RefSeq" id="XP_022080814.1"/>
    </source>
</evidence>
<dbReference type="RefSeq" id="XP_022080817.1">
    <property type="nucleotide sequence ID" value="XM_022225125.1"/>
</dbReference>
<dbReference type="InterPro" id="IPR017452">
    <property type="entry name" value="GPCR_Rhodpsn_7TM"/>
</dbReference>
<feature type="transmembrane region" description="Helical" evidence="12">
    <location>
        <begin position="271"/>
        <end position="294"/>
    </location>
</feature>
<evidence type="ECO:0000259" key="13">
    <source>
        <dbReference type="PROSITE" id="PS50262"/>
    </source>
</evidence>
<keyword evidence="14" id="KW-1185">Reference proteome</keyword>
<gene>
    <name evidence="15 16 17 18 19" type="primary">LOC110973910</name>
</gene>
<dbReference type="GeneID" id="110973910"/>
<evidence type="ECO:0000256" key="8">
    <source>
        <dbReference type="ARBA" id="ARBA00023170"/>
    </source>
</evidence>
<keyword evidence="9 10" id="KW-0807">Transducer</keyword>
<dbReference type="Pfam" id="PF00001">
    <property type="entry name" value="7tm_1"/>
    <property type="match status" value="1"/>
</dbReference>
<evidence type="ECO:0000256" key="1">
    <source>
        <dbReference type="ARBA" id="ARBA00004651"/>
    </source>
</evidence>
<evidence type="ECO:0000256" key="4">
    <source>
        <dbReference type="ARBA" id="ARBA00022989"/>
    </source>
</evidence>
<dbReference type="KEGG" id="aplc:110973910"/>
<evidence type="ECO:0000256" key="12">
    <source>
        <dbReference type="SAM" id="Phobius"/>
    </source>
</evidence>
<feature type="transmembrane region" description="Helical" evidence="12">
    <location>
        <begin position="168"/>
        <end position="189"/>
    </location>
</feature>
<dbReference type="InterPro" id="IPR000276">
    <property type="entry name" value="GPCR_Rhodpsn"/>
</dbReference>
<dbReference type="PANTHER" id="PTHR24248">
    <property type="entry name" value="ADRENERGIC RECEPTOR-RELATED G-PROTEIN COUPLED RECEPTOR"/>
    <property type="match status" value="1"/>
</dbReference>
<dbReference type="PRINTS" id="PR00237">
    <property type="entry name" value="GPCRRHODOPSN"/>
</dbReference>
<feature type="region of interest" description="Disordered" evidence="11">
    <location>
        <begin position="1"/>
        <end position="22"/>
    </location>
</feature>
<evidence type="ECO:0000256" key="9">
    <source>
        <dbReference type="ARBA" id="ARBA00023224"/>
    </source>
</evidence>
<sequence length="453" mass="50562">MTVSLATLPEELSSPPTQEPTTAVPFMYSELWNDYNASMSESEPLAPGDPNVAAGIALAIISLLTVFGNILVIAAVTSWRKLRHKITSWFVVSLALSDVLVGFLVMSWNAASFTIGYWPFGKFCTVHQALDIMMSTASILNLCVIALDRFWAVTQPFDYQSKMTRKRALMMIACVWIVSCVLSFVPVLAGVHTVDGIQDSITANPPTCAFILNGIYAVLSSCISFYVPSIVMIITYLLIYREARRQEQIIRSQNRVLDNNQKGEHKAAKTLGAILGVFVFCWLPFFVVNCILPFCSHCINDAVFTIVLWLGWVNSSLNPLIYATNREFRTAFKRLLCKKQFLRDRTMEYSTTVTLLMHMGNGKVDSNKNERKKKAKAGTSSRQSAPAHTLTAITEFVTEESLKEECEGETEGPYPEHNIRPRLAKYQSDTEENLTPQSGNDLLEAESGLRGDY</sequence>
<dbReference type="InterPro" id="IPR000929">
    <property type="entry name" value="Dopamine_rcpt"/>
</dbReference>
<evidence type="ECO:0000313" key="19">
    <source>
        <dbReference type="RefSeq" id="XP_022080817.1"/>
    </source>
</evidence>
<evidence type="ECO:0000256" key="7">
    <source>
        <dbReference type="ARBA" id="ARBA00023157"/>
    </source>
</evidence>
<reference evidence="15 16" key="1">
    <citation type="submission" date="2025-04" db="UniProtKB">
        <authorList>
            <consortium name="RefSeq"/>
        </authorList>
    </citation>
    <scope>IDENTIFICATION</scope>
</reference>
<keyword evidence="3 10" id="KW-0812">Transmembrane</keyword>
<evidence type="ECO:0000313" key="18">
    <source>
        <dbReference type="RefSeq" id="XP_022080816.1"/>
    </source>
</evidence>
<dbReference type="GO" id="GO:0043410">
    <property type="term" value="P:positive regulation of MAPK cascade"/>
    <property type="evidence" value="ECO:0007669"/>
    <property type="project" value="TreeGrafter"/>
</dbReference>
<accession>A0A8B7XL06</accession>
<dbReference type="GO" id="GO:0071880">
    <property type="term" value="P:adenylate cyclase-activating adrenergic receptor signaling pathway"/>
    <property type="evidence" value="ECO:0007669"/>
    <property type="project" value="TreeGrafter"/>
</dbReference>
<name>A0A8B7XL06_ACAPL</name>
<evidence type="ECO:0000313" key="14">
    <source>
        <dbReference type="Proteomes" id="UP000694845"/>
    </source>
</evidence>
<keyword evidence="2" id="KW-1003">Cell membrane</keyword>
<feature type="transmembrane region" description="Helical" evidence="12">
    <location>
        <begin position="88"/>
        <end position="108"/>
    </location>
</feature>
<dbReference type="SUPFAM" id="SSF81321">
    <property type="entry name" value="Family A G protein-coupled receptor-like"/>
    <property type="match status" value="1"/>
</dbReference>
<dbReference type="AlphaFoldDB" id="A0A8B7XL06"/>
<evidence type="ECO:0000256" key="10">
    <source>
        <dbReference type="RuleBase" id="RU000688"/>
    </source>
</evidence>
<dbReference type="GO" id="GO:0005886">
    <property type="term" value="C:plasma membrane"/>
    <property type="evidence" value="ECO:0007669"/>
    <property type="project" value="UniProtKB-SubCell"/>
</dbReference>
<keyword evidence="4 12" id="KW-1133">Transmembrane helix</keyword>
<comment type="subcellular location">
    <subcellularLocation>
        <location evidence="1">Cell membrane</location>
        <topology evidence="1">Multi-pass membrane protein</topology>
    </subcellularLocation>
</comment>
<feature type="region of interest" description="Disordered" evidence="11">
    <location>
        <begin position="401"/>
        <end position="453"/>
    </location>
</feature>
<protein>
    <submittedName>
        <fullName evidence="15 16">D(1) dopamine receptor-like</fullName>
    </submittedName>
</protein>
<keyword evidence="7" id="KW-1015">Disulfide bond</keyword>
<organism evidence="14 18">
    <name type="scientific">Acanthaster planci</name>
    <name type="common">Crown-of-thorns starfish</name>
    <dbReference type="NCBI Taxonomy" id="133434"/>
    <lineage>
        <taxon>Eukaryota</taxon>
        <taxon>Metazoa</taxon>
        <taxon>Echinodermata</taxon>
        <taxon>Eleutherozoa</taxon>
        <taxon>Asterozoa</taxon>
        <taxon>Asteroidea</taxon>
        <taxon>Valvatacea</taxon>
        <taxon>Valvatida</taxon>
        <taxon>Acanthasteridae</taxon>
        <taxon>Acanthaster</taxon>
    </lineage>
</organism>
<evidence type="ECO:0000256" key="3">
    <source>
        <dbReference type="ARBA" id="ARBA00022692"/>
    </source>
</evidence>
<dbReference type="OMA" id="YPENCDS"/>
<proteinExistence type="inferred from homology"/>
<dbReference type="GO" id="GO:0004930">
    <property type="term" value="F:G protein-coupled receptor activity"/>
    <property type="evidence" value="ECO:0007669"/>
    <property type="project" value="UniProtKB-KW"/>
</dbReference>
<dbReference type="PROSITE" id="PS50262">
    <property type="entry name" value="G_PROTEIN_RECEP_F1_2"/>
    <property type="match status" value="1"/>
</dbReference>
<dbReference type="FunFam" id="1.20.1070.10:FF:000523">
    <property type="entry name" value="5-hydroxytryptamine receptor 2B"/>
    <property type="match status" value="1"/>
</dbReference>